<protein>
    <submittedName>
        <fullName evidence="1">Uncharacterized protein</fullName>
    </submittedName>
</protein>
<dbReference type="EMBL" id="CAJPEV010003879">
    <property type="protein sequence ID" value="CAG0900726.1"/>
    <property type="molecule type" value="Genomic_DNA"/>
</dbReference>
<keyword evidence="2" id="KW-1185">Reference proteome</keyword>
<sequence>MTIHAQCKVYLMDAFHGLESLSPMWVQTNKFVSKLTEVMEQHPEGVNVLDYLRKEAASDKAYSRMKFAER</sequence>
<reference evidence="1" key="1">
    <citation type="submission" date="2020-11" db="EMBL/GenBank/DDBJ databases">
        <authorList>
            <person name="Tran Van P."/>
        </authorList>
    </citation>
    <scope>NUCLEOTIDE SEQUENCE</scope>
</reference>
<proteinExistence type="predicted"/>
<dbReference type="EMBL" id="LR903396">
    <property type="protein sequence ID" value="CAD7251850.1"/>
    <property type="molecule type" value="Genomic_DNA"/>
</dbReference>
<evidence type="ECO:0000313" key="1">
    <source>
        <dbReference type="EMBL" id="CAD7251850.1"/>
    </source>
</evidence>
<organism evidence="1">
    <name type="scientific">Darwinula stevensoni</name>
    <dbReference type="NCBI Taxonomy" id="69355"/>
    <lineage>
        <taxon>Eukaryota</taxon>
        <taxon>Metazoa</taxon>
        <taxon>Ecdysozoa</taxon>
        <taxon>Arthropoda</taxon>
        <taxon>Crustacea</taxon>
        <taxon>Oligostraca</taxon>
        <taxon>Ostracoda</taxon>
        <taxon>Podocopa</taxon>
        <taxon>Podocopida</taxon>
        <taxon>Darwinulocopina</taxon>
        <taxon>Darwinuloidea</taxon>
        <taxon>Darwinulidae</taxon>
        <taxon>Darwinula</taxon>
    </lineage>
</organism>
<dbReference type="Proteomes" id="UP000677054">
    <property type="component" value="Unassembled WGS sequence"/>
</dbReference>
<dbReference type="AlphaFoldDB" id="A0A7R9FR44"/>
<evidence type="ECO:0000313" key="2">
    <source>
        <dbReference type="Proteomes" id="UP000677054"/>
    </source>
</evidence>
<dbReference type="OrthoDB" id="155976at2759"/>
<name>A0A7R9FR44_9CRUS</name>
<gene>
    <name evidence="1" type="ORF">DSTB1V02_LOCUS11612</name>
</gene>
<accession>A0A7R9FR44</accession>